<evidence type="ECO:0000256" key="5">
    <source>
        <dbReference type="ARBA" id="ARBA00022968"/>
    </source>
</evidence>
<protein>
    <submittedName>
        <fullName evidence="12">Peptidase_S9 domain-containing protein</fullName>
    </submittedName>
</protein>
<dbReference type="EMBL" id="UYSG01011627">
    <property type="protein sequence ID" value="VDL63115.1"/>
    <property type="molecule type" value="Genomic_DNA"/>
</dbReference>
<evidence type="ECO:0000256" key="7">
    <source>
        <dbReference type="ARBA" id="ARBA00023136"/>
    </source>
</evidence>
<evidence type="ECO:0000313" key="11">
    <source>
        <dbReference type="Proteomes" id="UP000274504"/>
    </source>
</evidence>
<evidence type="ECO:0000256" key="1">
    <source>
        <dbReference type="ARBA" id="ARBA00004401"/>
    </source>
</evidence>
<dbReference type="SUPFAM" id="SSF53474">
    <property type="entry name" value="alpha/beta-Hydrolases"/>
    <property type="match status" value="1"/>
</dbReference>
<evidence type="ECO:0000256" key="9">
    <source>
        <dbReference type="ARBA" id="ARBA00023180"/>
    </source>
</evidence>
<keyword evidence="9" id="KW-0325">Glycoprotein</keyword>
<dbReference type="GO" id="GO:1901379">
    <property type="term" value="P:regulation of potassium ion transmembrane transport"/>
    <property type="evidence" value="ECO:0007669"/>
    <property type="project" value="TreeGrafter"/>
</dbReference>
<comment type="subcellular location">
    <subcellularLocation>
        <location evidence="1">Cell membrane</location>
        <topology evidence="1">Single-pass type II membrane protein</topology>
    </subcellularLocation>
</comment>
<dbReference type="Gene3D" id="2.140.10.30">
    <property type="entry name" value="Dipeptidylpeptidase IV, N-terminal domain"/>
    <property type="match status" value="1"/>
</dbReference>
<dbReference type="InterPro" id="IPR029058">
    <property type="entry name" value="AB_hydrolase_fold"/>
</dbReference>
<name>A0A158QGB0_HYMDI</name>
<sequence length="750" mass="85357">MANVDALRIRELRNEKRQFEPVIAASCFPKSNITVAVAGGHVFSAQGVLSDVNGNYGFKCLSCGISDQTFAELSPEYKGLFGYQFNTVMWISTMGSEKVLTLTLNSQNKVTSGAAIFELNESRPPKLITSALLRNAIANSLPEESYYIIHAQWIDNDNVILNVINGNQRHLWIIACSLTTDSPYCTQIPNHFQNHERGVYYTILPELIENRLQYRVAKLKFVKGGKVESHVWLTPKEYKVESLEKVMDNYVWFTSAFAVEGSKHLLRLDITDGSTVCLTCFIGSKNETNIYSRLAYATVSDDSSSFAARFETGYEFFEPLHIQRSATTLLQNRLTGSITETYGEADAKIINNHLIKPILTCDWMEWKETGTDIYVFSYLAEKRLTTILWRSTLMTALLRNSTNSKNETVRKRRSVDIDDVFIPDEQLPPKLANKDDDAVKLKVKTRRLFKHMPLGLSFLVSNVLDGGEQFWMPYSTLRCLTIRKSALNTIEDDCNVLVRFWYPPTLNENHITQYAFLLVVRKNLHRSLEDNLYEKLAFSLSSRERVIVGRVENWLGVCGNLYSTENPTSQVVLYRSLLKTVQDNYHYINPDQVAVIGKRGADAHLAGLILASGHSPIVPRCGVLITPIINYSKTVSTLAERYLKSFKENEPNYVMVNLVQHPINLLDKSILVMHEYSDSLYPFNQTAELSQFLVRNKIDHDLQLHSCGALGTLNVEEHISFIKEVSDFLFDCFNRTSSRWDKIPNFTNQN</sequence>
<gene>
    <name evidence="10" type="ORF">HDID_LOCUS10332</name>
</gene>
<keyword evidence="8" id="KW-1015">Disulfide bond</keyword>
<dbReference type="AlphaFoldDB" id="A0A158QGB0"/>
<comment type="similarity">
    <text evidence="2">Belongs to the peptidase S9B family.</text>
</comment>
<evidence type="ECO:0000313" key="12">
    <source>
        <dbReference type="WBParaSite" id="HDID_0001033401-mRNA-1"/>
    </source>
</evidence>
<accession>A0A158QGB0</accession>
<evidence type="ECO:0000256" key="3">
    <source>
        <dbReference type="ARBA" id="ARBA00022475"/>
    </source>
</evidence>
<keyword evidence="7" id="KW-0472">Membrane</keyword>
<dbReference type="PANTHER" id="PTHR11731">
    <property type="entry name" value="PROTEASE FAMILY S9B,C DIPEPTIDYL-PEPTIDASE IV-RELATED"/>
    <property type="match status" value="1"/>
</dbReference>
<dbReference type="Proteomes" id="UP000274504">
    <property type="component" value="Unassembled WGS sequence"/>
</dbReference>
<dbReference type="WBParaSite" id="HDID_0001033401-mRNA-1">
    <property type="protein sequence ID" value="HDID_0001033401-mRNA-1"/>
    <property type="gene ID" value="HDID_0001033401"/>
</dbReference>
<evidence type="ECO:0000256" key="6">
    <source>
        <dbReference type="ARBA" id="ARBA00022989"/>
    </source>
</evidence>
<dbReference type="GO" id="GO:0008076">
    <property type="term" value="C:voltage-gated potassium channel complex"/>
    <property type="evidence" value="ECO:0007669"/>
    <property type="project" value="TreeGrafter"/>
</dbReference>
<dbReference type="PANTHER" id="PTHR11731:SF20">
    <property type="entry name" value="DIPEPTIDYL AMINOPEPTIDASE-LIKE PROTEIN 6"/>
    <property type="match status" value="1"/>
</dbReference>
<dbReference type="OrthoDB" id="16520at2759"/>
<keyword evidence="3" id="KW-1003">Cell membrane</keyword>
<reference evidence="10 11" key="2">
    <citation type="submission" date="2018-11" db="EMBL/GenBank/DDBJ databases">
        <authorList>
            <consortium name="Pathogen Informatics"/>
        </authorList>
    </citation>
    <scope>NUCLEOTIDE SEQUENCE [LARGE SCALE GENOMIC DNA]</scope>
</reference>
<reference evidence="12" key="1">
    <citation type="submission" date="2016-04" db="UniProtKB">
        <authorList>
            <consortium name="WormBaseParasite"/>
        </authorList>
    </citation>
    <scope>IDENTIFICATION</scope>
</reference>
<dbReference type="GO" id="GO:0015459">
    <property type="term" value="F:potassium channel regulator activity"/>
    <property type="evidence" value="ECO:0007669"/>
    <property type="project" value="TreeGrafter"/>
</dbReference>
<dbReference type="InterPro" id="IPR050278">
    <property type="entry name" value="Serine_Prot_S9B/DPPIV"/>
</dbReference>
<evidence type="ECO:0000313" key="10">
    <source>
        <dbReference type="EMBL" id="VDL63115.1"/>
    </source>
</evidence>
<keyword evidence="4" id="KW-0812">Transmembrane</keyword>
<dbReference type="STRING" id="6216.A0A158QGB0"/>
<evidence type="ECO:0000256" key="2">
    <source>
        <dbReference type="ARBA" id="ARBA00006150"/>
    </source>
</evidence>
<proteinExistence type="inferred from homology"/>
<keyword evidence="6" id="KW-1133">Transmembrane helix</keyword>
<evidence type="ECO:0000256" key="8">
    <source>
        <dbReference type="ARBA" id="ARBA00023157"/>
    </source>
</evidence>
<keyword evidence="5" id="KW-0735">Signal-anchor</keyword>
<evidence type="ECO:0000256" key="4">
    <source>
        <dbReference type="ARBA" id="ARBA00022692"/>
    </source>
</evidence>
<dbReference type="Gene3D" id="3.40.50.1820">
    <property type="entry name" value="alpha/beta hydrolase"/>
    <property type="match status" value="1"/>
</dbReference>
<organism evidence="12">
    <name type="scientific">Hymenolepis diminuta</name>
    <name type="common">Rat tapeworm</name>
    <dbReference type="NCBI Taxonomy" id="6216"/>
    <lineage>
        <taxon>Eukaryota</taxon>
        <taxon>Metazoa</taxon>
        <taxon>Spiralia</taxon>
        <taxon>Lophotrochozoa</taxon>
        <taxon>Platyhelminthes</taxon>
        <taxon>Cestoda</taxon>
        <taxon>Eucestoda</taxon>
        <taxon>Cyclophyllidea</taxon>
        <taxon>Hymenolepididae</taxon>
        <taxon>Hymenolepis</taxon>
    </lineage>
</organism>